<evidence type="ECO:0000313" key="9">
    <source>
        <dbReference type="EnsemblMetazoa" id="PPA43209.1"/>
    </source>
</evidence>
<dbReference type="Gene3D" id="1.25.40.20">
    <property type="entry name" value="Ankyrin repeat-containing domain"/>
    <property type="match status" value="1"/>
</dbReference>
<accession>H3EQW9</accession>
<feature type="coiled-coil region" evidence="4">
    <location>
        <begin position="451"/>
        <end position="492"/>
    </location>
</feature>
<dbReference type="EnsemblMetazoa" id="PPA12174.1">
    <property type="protein sequence ID" value="PPA12174.1"/>
    <property type="gene ID" value="WBGene00101728"/>
</dbReference>
<dbReference type="OrthoDB" id="2157354at2759"/>
<evidence type="ECO:0000256" key="5">
    <source>
        <dbReference type="SAM" id="MobiDB-lite"/>
    </source>
</evidence>
<keyword evidence="10" id="KW-1185">Reference proteome</keyword>
<dbReference type="PANTHER" id="PTHR24173:SF74">
    <property type="entry name" value="ANKYRIN REPEAT DOMAIN-CONTAINING PROTEIN 16"/>
    <property type="match status" value="1"/>
</dbReference>
<feature type="transmembrane region" description="Helical" evidence="6">
    <location>
        <begin position="554"/>
        <end position="571"/>
    </location>
</feature>
<organism evidence="8 10">
    <name type="scientific">Pristionchus pacificus</name>
    <name type="common">Parasitic nematode worm</name>
    <dbReference type="NCBI Taxonomy" id="54126"/>
    <lineage>
        <taxon>Eukaryota</taxon>
        <taxon>Metazoa</taxon>
        <taxon>Ecdysozoa</taxon>
        <taxon>Nematoda</taxon>
        <taxon>Chromadorea</taxon>
        <taxon>Rhabditida</taxon>
        <taxon>Rhabditina</taxon>
        <taxon>Diplogasteromorpha</taxon>
        <taxon>Diplogasteroidea</taxon>
        <taxon>Neodiplogasteridae</taxon>
        <taxon>Pristionchus</taxon>
    </lineage>
</organism>
<dbReference type="EnsemblMetazoa" id="PPA43209.1">
    <property type="protein sequence ID" value="PPA43209.1"/>
    <property type="gene ID" value="WBGene00281578"/>
</dbReference>
<feature type="region of interest" description="Disordered" evidence="5">
    <location>
        <begin position="164"/>
        <end position="240"/>
    </location>
</feature>
<evidence type="ECO:0000259" key="7">
    <source>
        <dbReference type="PROSITE" id="PS50106"/>
    </source>
</evidence>
<keyword evidence="4" id="KW-0175">Coiled coil</keyword>
<reference evidence="10" key="1">
    <citation type="journal article" date="2008" name="Nat. Genet.">
        <title>The Pristionchus pacificus genome provides a unique perspective on nematode lifestyle and parasitism.</title>
        <authorList>
            <person name="Dieterich C."/>
            <person name="Clifton S.W."/>
            <person name="Schuster L.N."/>
            <person name="Chinwalla A."/>
            <person name="Delehaunty K."/>
            <person name="Dinkelacker I."/>
            <person name="Fulton L."/>
            <person name="Fulton R."/>
            <person name="Godfrey J."/>
            <person name="Minx P."/>
            <person name="Mitreva M."/>
            <person name="Roeseler W."/>
            <person name="Tian H."/>
            <person name="Witte H."/>
            <person name="Yang S.P."/>
            <person name="Wilson R.K."/>
            <person name="Sommer R.J."/>
        </authorList>
    </citation>
    <scope>NUCLEOTIDE SEQUENCE [LARGE SCALE GENOMIC DNA]</scope>
    <source>
        <strain evidence="10">PS312</strain>
    </source>
</reference>
<feature type="domain" description="PDZ" evidence="7">
    <location>
        <begin position="584"/>
        <end position="658"/>
    </location>
</feature>
<reference evidence="8" key="2">
    <citation type="submission" date="2022-06" db="UniProtKB">
        <authorList>
            <consortium name="EnsemblMetazoa"/>
        </authorList>
    </citation>
    <scope>IDENTIFICATION</scope>
    <source>
        <strain evidence="8">PS312</strain>
    </source>
</reference>
<dbReference type="PROSITE" id="PS50106">
    <property type="entry name" value="PDZ"/>
    <property type="match status" value="1"/>
</dbReference>
<dbReference type="Gene3D" id="2.30.42.10">
    <property type="match status" value="1"/>
</dbReference>
<evidence type="ECO:0000313" key="10">
    <source>
        <dbReference type="Proteomes" id="UP000005239"/>
    </source>
</evidence>
<keyword evidence="6" id="KW-0812">Transmembrane</keyword>
<keyword evidence="6" id="KW-1133">Transmembrane helix</keyword>
<accession>A0A2A6CCW7</accession>
<dbReference type="InterPro" id="IPR036034">
    <property type="entry name" value="PDZ_sf"/>
</dbReference>
<sequence>MDSTEPGDFNVYNQEALEQLQQSLYSEIDPVGDTVAPIDDNSIDQWIQATSCDNVDAVETLLQDNPAIIGAKSSVYGSTGLHWAAQCDAPAVCLHLLAVRPSLIEERDHEGCQPLHLAVRRRQLAIVRLLLDAGASPTIRNRMGQSSIDLATTPEIKQLLLERAGLSVDEDTSEKEEAVEKNEEEEEGVEEEQNEEKSEDEESYQSETPEMEPFELEKSKVEEGAPQEPAQDGEGTRKKENVANTSVDIATRVTYFLRTLLVIGMMGAMIMDYLTPLCTREHYERKLGHCKPPKNISTVDPAVFRDFILDGYTRLVSEDPHFVYYSKSGDESYGQIHRYHDDKDKEMIAIARKAIEQRKLIDLLPPCKFADYKGDLVKQPCANPHITYTETSANFESAIKDGSIVLVRDHPHFVYYSWQNRYFYRYHSDDDKEMIAVMRKATEERKMILKKRDYEKKMKEDEEKKVKEEKEKKEKEQEMAQEKLKMEEEKRAAAVKDTQENKTEKNAIDDYISIAEEMVAIVKNFLYEEKNGVNVFVKFTRIAREWFKSYADECKFTIMMAVLFIMIWLLYTPEFPKNKARIKWVDIVRGEDGYGFALKGAVVMKIVPDGAAELSGLEVGKKIIGVNDQNAETLRPSAIVELIRGSKESVRLWVRGNA</sequence>
<keyword evidence="2 3" id="KW-0040">ANK repeat</keyword>
<dbReference type="Pfam" id="PF00595">
    <property type="entry name" value="PDZ"/>
    <property type="match status" value="1"/>
</dbReference>
<dbReference type="InterPro" id="IPR036770">
    <property type="entry name" value="Ankyrin_rpt-contain_sf"/>
</dbReference>
<gene>
    <name evidence="8" type="primary">WBGene00101728</name>
    <name evidence="9" type="synonym">WBGene00281578</name>
</gene>
<proteinExistence type="predicted"/>
<dbReference type="Pfam" id="PF12796">
    <property type="entry name" value="Ank_2"/>
    <property type="match status" value="1"/>
</dbReference>
<name>H3EQW9_PRIPA</name>
<dbReference type="InterPro" id="IPR001478">
    <property type="entry name" value="PDZ"/>
</dbReference>
<dbReference type="STRING" id="54126.H3EQW9"/>
<evidence type="ECO:0000256" key="4">
    <source>
        <dbReference type="SAM" id="Coils"/>
    </source>
</evidence>
<dbReference type="InterPro" id="IPR002110">
    <property type="entry name" value="Ankyrin_rpt"/>
</dbReference>
<evidence type="ECO:0000256" key="6">
    <source>
        <dbReference type="SAM" id="Phobius"/>
    </source>
</evidence>
<evidence type="ECO:0000256" key="1">
    <source>
        <dbReference type="ARBA" id="ARBA00022737"/>
    </source>
</evidence>
<dbReference type="PANTHER" id="PTHR24173">
    <property type="entry name" value="ANKYRIN REPEAT CONTAINING"/>
    <property type="match status" value="1"/>
</dbReference>
<dbReference type="PROSITE" id="PS50297">
    <property type="entry name" value="ANK_REP_REGION"/>
    <property type="match status" value="1"/>
</dbReference>
<feature type="repeat" description="ANK" evidence="3">
    <location>
        <begin position="110"/>
        <end position="142"/>
    </location>
</feature>
<dbReference type="SMART" id="SM00228">
    <property type="entry name" value="PDZ"/>
    <property type="match status" value="1"/>
</dbReference>
<dbReference type="SUPFAM" id="SSF48403">
    <property type="entry name" value="Ankyrin repeat"/>
    <property type="match status" value="1"/>
</dbReference>
<keyword evidence="6" id="KW-0472">Membrane</keyword>
<dbReference type="AlphaFoldDB" id="H3EQW9"/>
<evidence type="ECO:0000256" key="3">
    <source>
        <dbReference type="PROSITE-ProRule" id="PRU00023"/>
    </source>
</evidence>
<protein>
    <submittedName>
        <fullName evidence="8">Ankyrin repeat-containing protein</fullName>
    </submittedName>
</protein>
<evidence type="ECO:0000313" key="8">
    <source>
        <dbReference type="EnsemblMetazoa" id="PPA12174.1"/>
    </source>
</evidence>
<keyword evidence="1" id="KW-0677">Repeat</keyword>
<dbReference type="SUPFAM" id="SSF50156">
    <property type="entry name" value="PDZ domain-like"/>
    <property type="match status" value="1"/>
</dbReference>
<dbReference type="Proteomes" id="UP000005239">
    <property type="component" value="Unassembled WGS sequence"/>
</dbReference>
<evidence type="ECO:0000256" key="2">
    <source>
        <dbReference type="ARBA" id="ARBA00023043"/>
    </source>
</evidence>
<dbReference type="SMART" id="SM00248">
    <property type="entry name" value="ANK"/>
    <property type="match status" value="2"/>
</dbReference>
<feature type="compositionally biased region" description="Acidic residues" evidence="5">
    <location>
        <begin position="182"/>
        <end position="214"/>
    </location>
</feature>
<dbReference type="PROSITE" id="PS50088">
    <property type="entry name" value="ANK_REPEAT"/>
    <property type="match status" value="1"/>
</dbReference>